<keyword evidence="6" id="KW-1185">Reference proteome</keyword>
<dbReference type="Proteomes" id="UP001500503">
    <property type="component" value="Unassembled WGS sequence"/>
</dbReference>
<dbReference type="Gene3D" id="1.10.357.10">
    <property type="entry name" value="Tetracycline Repressor, domain 2"/>
    <property type="match status" value="1"/>
</dbReference>
<evidence type="ECO:0000256" key="2">
    <source>
        <dbReference type="PROSITE-ProRule" id="PRU00335"/>
    </source>
</evidence>
<dbReference type="PROSITE" id="PS50977">
    <property type="entry name" value="HTH_TETR_2"/>
    <property type="match status" value="1"/>
</dbReference>
<keyword evidence="1 2" id="KW-0238">DNA-binding</keyword>
<comment type="caution">
    <text evidence="5">The sequence shown here is derived from an EMBL/GenBank/DDBJ whole genome shotgun (WGS) entry which is preliminary data.</text>
</comment>
<feature type="compositionally biased region" description="Polar residues" evidence="3">
    <location>
        <begin position="1"/>
        <end position="11"/>
    </location>
</feature>
<dbReference type="InterPro" id="IPR050109">
    <property type="entry name" value="HTH-type_TetR-like_transc_reg"/>
</dbReference>
<feature type="DNA-binding region" description="H-T-H motif" evidence="2">
    <location>
        <begin position="49"/>
        <end position="68"/>
    </location>
</feature>
<accession>A0ABP8PGV1</accession>
<name>A0ABP8PGV1_9ACTN</name>
<dbReference type="InterPro" id="IPR009057">
    <property type="entry name" value="Homeodomain-like_sf"/>
</dbReference>
<dbReference type="EMBL" id="BAABHF010000010">
    <property type="protein sequence ID" value="GAA4486387.1"/>
    <property type="molecule type" value="Genomic_DNA"/>
</dbReference>
<evidence type="ECO:0000256" key="1">
    <source>
        <dbReference type="ARBA" id="ARBA00023125"/>
    </source>
</evidence>
<reference evidence="6" key="1">
    <citation type="journal article" date="2019" name="Int. J. Syst. Evol. Microbiol.">
        <title>The Global Catalogue of Microorganisms (GCM) 10K type strain sequencing project: providing services to taxonomists for standard genome sequencing and annotation.</title>
        <authorList>
            <consortium name="The Broad Institute Genomics Platform"/>
            <consortium name="The Broad Institute Genome Sequencing Center for Infectious Disease"/>
            <person name="Wu L."/>
            <person name="Ma J."/>
        </authorList>
    </citation>
    <scope>NUCLEOTIDE SEQUENCE [LARGE SCALE GENOMIC DNA]</scope>
    <source>
        <strain evidence="6">JCM 17933</strain>
    </source>
</reference>
<feature type="domain" description="HTH tetR-type" evidence="4">
    <location>
        <begin position="25"/>
        <end position="86"/>
    </location>
</feature>
<protein>
    <submittedName>
        <fullName evidence="5">TetR/AcrR family transcriptional regulator</fullName>
    </submittedName>
</protein>
<evidence type="ECO:0000259" key="4">
    <source>
        <dbReference type="PROSITE" id="PS50977"/>
    </source>
</evidence>
<evidence type="ECO:0000313" key="6">
    <source>
        <dbReference type="Proteomes" id="UP001500503"/>
    </source>
</evidence>
<dbReference type="PANTHER" id="PTHR30055">
    <property type="entry name" value="HTH-TYPE TRANSCRIPTIONAL REGULATOR RUTR"/>
    <property type="match status" value="1"/>
</dbReference>
<organism evidence="5 6">
    <name type="scientific">Actinoallomurus oryzae</name>
    <dbReference type="NCBI Taxonomy" id="502180"/>
    <lineage>
        <taxon>Bacteria</taxon>
        <taxon>Bacillati</taxon>
        <taxon>Actinomycetota</taxon>
        <taxon>Actinomycetes</taxon>
        <taxon>Streptosporangiales</taxon>
        <taxon>Thermomonosporaceae</taxon>
        <taxon>Actinoallomurus</taxon>
    </lineage>
</organism>
<sequence length="213" mass="22474">MSPSEPNIVSDRQSKTSGRRQGRPPASREDMLAAADALFADADAPQTVSMDAIAAAAGVGKGTLFRAFGDRDGLLDSLAAAKFLPLRTAVESGPGPLGPDTPAPDRIVAFLDAVLTFKLENRNLMRAREVATTGNLQSERYRWMHGLLQRLIQDAATGCTANDAGYVAHALLATLHIDLIDELLTTGRSVEDIRRAQAAQALAALGGAARSGR</sequence>
<dbReference type="SUPFAM" id="SSF46689">
    <property type="entry name" value="Homeodomain-like"/>
    <property type="match status" value="1"/>
</dbReference>
<gene>
    <name evidence="5" type="ORF">GCM10023191_012410</name>
</gene>
<proteinExistence type="predicted"/>
<dbReference type="Pfam" id="PF00440">
    <property type="entry name" value="TetR_N"/>
    <property type="match status" value="1"/>
</dbReference>
<evidence type="ECO:0000313" key="5">
    <source>
        <dbReference type="EMBL" id="GAA4486387.1"/>
    </source>
</evidence>
<dbReference type="PANTHER" id="PTHR30055:SF209">
    <property type="entry name" value="POSSIBLE TRANSCRIPTIONAL REGULATORY PROTEIN (PROBABLY TETR-FAMILY)"/>
    <property type="match status" value="1"/>
</dbReference>
<evidence type="ECO:0000256" key="3">
    <source>
        <dbReference type="SAM" id="MobiDB-lite"/>
    </source>
</evidence>
<feature type="region of interest" description="Disordered" evidence="3">
    <location>
        <begin position="1"/>
        <end position="28"/>
    </location>
</feature>
<dbReference type="InterPro" id="IPR001647">
    <property type="entry name" value="HTH_TetR"/>
</dbReference>